<organism evidence="1 2">
    <name type="scientific">Lichenifustis flavocetrariae</name>
    <dbReference type="NCBI Taxonomy" id="2949735"/>
    <lineage>
        <taxon>Bacteria</taxon>
        <taxon>Pseudomonadati</taxon>
        <taxon>Pseudomonadota</taxon>
        <taxon>Alphaproteobacteria</taxon>
        <taxon>Hyphomicrobiales</taxon>
        <taxon>Lichenihabitantaceae</taxon>
        <taxon>Lichenifustis</taxon>
    </lineage>
</organism>
<dbReference type="RefSeq" id="WP_282589005.1">
    <property type="nucleotide sequence ID" value="NZ_JAMOIM010000057.1"/>
</dbReference>
<proteinExistence type="predicted"/>
<evidence type="ECO:0000313" key="2">
    <source>
        <dbReference type="Proteomes" id="UP001165667"/>
    </source>
</evidence>
<dbReference type="EMBL" id="JAMOIM010000057">
    <property type="protein sequence ID" value="MCW6512630.1"/>
    <property type="molecule type" value="Genomic_DNA"/>
</dbReference>
<dbReference type="AlphaFoldDB" id="A0AA41Z4G7"/>
<dbReference type="Proteomes" id="UP001165667">
    <property type="component" value="Unassembled WGS sequence"/>
</dbReference>
<keyword evidence="2" id="KW-1185">Reference proteome</keyword>
<accession>A0AA41Z4G7</accession>
<evidence type="ECO:0000313" key="1">
    <source>
        <dbReference type="EMBL" id="MCW6512630.1"/>
    </source>
</evidence>
<reference evidence="1" key="1">
    <citation type="submission" date="2022-05" db="EMBL/GenBank/DDBJ databases">
        <authorList>
            <person name="Pankratov T."/>
        </authorList>
    </citation>
    <scope>NUCLEOTIDE SEQUENCE</scope>
    <source>
        <strain evidence="1">BP6-180914</strain>
    </source>
</reference>
<gene>
    <name evidence="1" type="ORF">M8523_32495</name>
</gene>
<sequence length="188" mass="21205">MDHFEDANLRIVRSMEKLEAIDQEITHWMHEHMPSLVMDPTTNGGLMLKVKFDHDLPKIWRVRLTEIAEGLRAGLDLTGFAVALKTGGQRTKTKFPFAEDASQLESQIKSASSHLPSEVISIFRGCNPFKDGNYELWAMNKICNQGKHGQIKPIFRNISDIQSTIVPKAGKVDITLKPLVKPLWDEGN</sequence>
<comment type="caution">
    <text evidence="1">The sequence shown here is derived from an EMBL/GenBank/DDBJ whole genome shotgun (WGS) entry which is preliminary data.</text>
</comment>
<protein>
    <submittedName>
        <fullName evidence="1">Uncharacterized protein</fullName>
    </submittedName>
</protein>
<name>A0AA41Z4G7_9HYPH</name>